<dbReference type="Pfam" id="PF25310">
    <property type="entry name" value="VG15"/>
    <property type="match status" value="1"/>
</dbReference>
<feature type="domain" description="ADP ribosyltransferase" evidence="1">
    <location>
        <begin position="319"/>
        <end position="493"/>
    </location>
</feature>
<dbReference type="EMBL" id="JASNVP010000005">
    <property type="protein sequence ID" value="MDK4326121.1"/>
    <property type="molecule type" value="Genomic_DNA"/>
</dbReference>
<dbReference type="RefSeq" id="WP_284589687.1">
    <property type="nucleotide sequence ID" value="NZ_JASNUA010000027.1"/>
</dbReference>
<organism evidence="2 3">
    <name type="scientific">Corynebacterium propinquum</name>
    <dbReference type="NCBI Taxonomy" id="43769"/>
    <lineage>
        <taxon>Bacteria</taxon>
        <taxon>Bacillati</taxon>
        <taxon>Actinomycetota</taxon>
        <taxon>Actinomycetes</taxon>
        <taxon>Mycobacteriales</taxon>
        <taxon>Corynebacteriaceae</taxon>
        <taxon>Corynebacterium</taxon>
    </lineage>
</organism>
<dbReference type="GO" id="GO:0005576">
    <property type="term" value="C:extracellular region"/>
    <property type="evidence" value="ECO:0007669"/>
    <property type="project" value="InterPro"/>
</dbReference>
<name>A0AAP4BVH6_9CORY</name>
<dbReference type="InterPro" id="IPR003540">
    <property type="entry name" value="ADP-ribosyltransferase"/>
</dbReference>
<sequence>MSLEFLRRNDASLAKDVSRLVDKVIAKNGVPVSVAQVNELVDAIYPRIVHLRKAAWRAHMVDLGRQAAAAGVVLTPEPLAPYPRKALFDAISKVSRVAPDSPKLHVEMLDEASKKRVLQAVTPDYSNRGSAAVKARVASELSRRLSRHVVAAGRDAVADTVHNGSAKFVGSGVPARAGYARVLSGRESCAFCAMLASRGAVYSDDTVVTRKDGRRYHDGCDCVPVLVVEGVPWVGQAEAEALYSRWRELTWENGRIAPNQFKKWQQAVSAGQIDAKLYSPFYSSAESGAARVVSLLDLGREKARGYLHSKYGVVGVFGKEELQGLFWYTGSGHEDINRFARKYKDDWNKQLDLVSGAQRREVKLVVDSIESIDSVMARAKSIEEPVEVVRRIRIQELEGSAIGDSFSAEHKNTWKSTEFKSWGYMSTSTHSVPDFGPIEMRLTVPKGTKAVYLGWDGSEDESTALSKFPQEEELLLGRQIRYRIKDISNESDTTVVHAEVIGQDV</sequence>
<dbReference type="Pfam" id="PF03496">
    <property type="entry name" value="ADPrib_exo_Tox"/>
    <property type="match status" value="1"/>
</dbReference>
<gene>
    <name evidence="2" type="ORF">QPX54_06290</name>
</gene>
<comment type="caution">
    <text evidence="2">The sequence shown here is derived from an EMBL/GenBank/DDBJ whole genome shotgun (WGS) entry which is preliminary data.</text>
</comment>
<evidence type="ECO:0000313" key="3">
    <source>
        <dbReference type="Proteomes" id="UP001226160"/>
    </source>
</evidence>
<protein>
    <submittedName>
        <fullName evidence="2">ADP-ribosyltransferase</fullName>
    </submittedName>
</protein>
<evidence type="ECO:0000259" key="1">
    <source>
        <dbReference type="Pfam" id="PF03496"/>
    </source>
</evidence>
<dbReference type="SUPFAM" id="SSF56399">
    <property type="entry name" value="ADP-ribosylation"/>
    <property type="match status" value="1"/>
</dbReference>
<accession>A0AAP4BVH6</accession>
<dbReference type="InterPro" id="IPR057369">
    <property type="entry name" value="VG15"/>
</dbReference>
<dbReference type="Gene3D" id="3.90.176.10">
    <property type="entry name" value="Toxin ADP-ribosyltransferase, Chain A, domain 1"/>
    <property type="match status" value="1"/>
</dbReference>
<dbReference type="Proteomes" id="UP001226160">
    <property type="component" value="Unassembled WGS sequence"/>
</dbReference>
<dbReference type="AlphaFoldDB" id="A0AAP4BVH6"/>
<reference evidence="2" key="1">
    <citation type="submission" date="2023-05" db="EMBL/GenBank/DDBJ databases">
        <title>Metabolic capabilities are highly conserved among human nasal-associated Corynebacterium species in pangenomic analyses.</title>
        <authorList>
            <person name="Tran T.H."/>
            <person name="Roberts A.Q."/>
            <person name="Escapa I.F."/>
            <person name="Gao W."/>
            <person name="Conlan S."/>
            <person name="Kong H."/>
            <person name="Segre J.A."/>
            <person name="Kelly M.S."/>
            <person name="Lemon K.P."/>
        </authorList>
    </citation>
    <scope>NUCLEOTIDE SEQUENCE</scope>
    <source>
        <strain evidence="2">KPL2654</strain>
    </source>
</reference>
<proteinExistence type="predicted"/>
<evidence type="ECO:0000313" key="2">
    <source>
        <dbReference type="EMBL" id="MDK4326121.1"/>
    </source>
</evidence>
<dbReference type="PROSITE" id="PS51996">
    <property type="entry name" value="TR_MART"/>
    <property type="match status" value="1"/>
</dbReference>